<proteinExistence type="predicted"/>
<evidence type="ECO:0000256" key="7">
    <source>
        <dbReference type="ARBA" id="ARBA00022741"/>
    </source>
</evidence>
<dbReference type="FunFam" id="1.10.510.10:FF:000554">
    <property type="entry name" value="Predicted protein"/>
    <property type="match status" value="1"/>
</dbReference>
<dbReference type="GeneID" id="106670705"/>
<dbReference type="OrthoDB" id="6597672at2759"/>
<evidence type="ECO:0000259" key="25">
    <source>
        <dbReference type="PROSITE" id="PS50011"/>
    </source>
</evidence>
<evidence type="ECO:0000256" key="20">
    <source>
        <dbReference type="PIRSR" id="PIRSR000615-3"/>
    </source>
</evidence>
<dbReference type="PROSITE" id="PS50835">
    <property type="entry name" value="IG_LIKE"/>
    <property type="match status" value="4"/>
</dbReference>
<dbReference type="KEGG" id="clec:106670705"/>
<dbReference type="GO" id="GO:0046872">
    <property type="term" value="F:metal ion binding"/>
    <property type="evidence" value="ECO:0007669"/>
    <property type="project" value="UniProtKB-KW"/>
</dbReference>
<dbReference type="InterPro" id="IPR050122">
    <property type="entry name" value="RTK"/>
</dbReference>
<dbReference type="GO" id="GO:0007169">
    <property type="term" value="P:cell surface receptor protein tyrosine kinase signaling pathway"/>
    <property type="evidence" value="ECO:0007669"/>
    <property type="project" value="InterPro"/>
</dbReference>
<evidence type="ECO:0000256" key="18">
    <source>
        <dbReference type="PIRSR" id="PIRSR000615-1"/>
    </source>
</evidence>
<dbReference type="InterPro" id="IPR036179">
    <property type="entry name" value="Ig-like_dom_sf"/>
</dbReference>
<dbReference type="SUPFAM" id="SSF48726">
    <property type="entry name" value="Immunoglobulin"/>
    <property type="match status" value="6"/>
</dbReference>
<dbReference type="CTD" id="5817"/>
<dbReference type="AlphaFoldDB" id="A0A8I6S6G5"/>
<dbReference type="InterPro" id="IPR003598">
    <property type="entry name" value="Ig_sub2"/>
</dbReference>
<dbReference type="InterPro" id="IPR000719">
    <property type="entry name" value="Prot_kinase_dom"/>
</dbReference>
<dbReference type="RefSeq" id="XP_014256746.1">
    <property type="nucleotide sequence ID" value="XM_014401260.2"/>
</dbReference>
<keyword evidence="6 23" id="KW-0812">Transmembrane</keyword>
<evidence type="ECO:0000313" key="27">
    <source>
        <dbReference type="EnsemblMetazoa" id="XP_014256746.1"/>
    </source>
</evidence>
<feature type="domain" description="Protein kinase" evidence="25">
    <location>
        <begin position="831"/>
        <end position="1190"/>
    </location>
</feature>
<feature type="binding site" evidence="19">
    <location>
        <position position="1058"/>
    </location>
    <ligand>
        <name>ATP</name>
        <dbReference type="ChEBI" id="CHEBI:30616"/>
    </ligand>
</feature>
<keyword evidence="20" id="KW-0479">Metal-binding</keyword>
<organism evidence="27 28">
    <name type="scientific">Cimex lectularius</name>
    <name type="common">Bed bug</name>
    <name type="synonym">Acanthia lectularia</name>
    <dbReference type="NCBI Taxonomy" id="79782"/>
    <lineage>
        <taxon>Eukaryota</taxon>
        <taxon>Metazoa</taxon>
        <taxon>Ecdysozoa</taxon>
        <taxon>Arthropoda</taxon>
        <taxon>Hexapoda</taxon>
        <taxon>Insecta</taxon>
        <taxon>Pterygota</taxon>
        <taxon>Neoptera</taxon>
        <taxon>Paraneoptera</taxon>
        <taxon>Hemiptera</taxon>
        <taxon>Heteroptera</taxon>
        <taxon>Panheteroptera</taxon>
        <taxon>Cimicomorpha</taxon>
        <taxon>Cimicidae</taxon>
        <taxon>Cimex</taxon>
    </lineage>
</organism>
<evidence type="ECO:0000256" key="9">
    <source>
        <dbReference type="ARBA" id="ARBA00022840"/>
    </source>
</evidence>
<dbReference type="InterPro" id="IPR003599">
    <property type="entry name" value="Ig_sub"/>
</dbReference>
<dbReference type="SMART" id="SM00408">
    <property type="entry name" value="IGc2"/>
    <property type="match status" value="4"/>
</dbReference>
<dbReference type="InterPro" id="IPR008266">
    <property type="entry name" value="Tyr_kinase_AS"/>
</dbReference>
<dbReference type="FunFam" id="3.30.200.20:FF:000384">
    <property type="entry name" value="Receptor protein-tyrosine kinase"/>
    <property type="match status" value="1"/>
</dbReference>
<keyword evidence="13" id="KW-1015">Disulfide bond</keyword>
<dbReference type="EnsemblMetazoa" id="XM_014401260.2">
    <property type="protein sequence ID" value="XP_014256746.1"/>
    <property type="gene ID" value="LOC106670705"/>
</dbReference>
<evidence type="ECO:0000259" key="26">
    <source>
        <dbReference type="PROSITE" id="PS50835"/>
    </source>
</evidence>
<keyword evidence="9 19" id="KW-0067">ATP-binding</keyword>
<dbReference type="SUPFAM" id="SSF56112">
    <property type="entry name" value="Protein kinase-like (PK-like)"/>
    <property type="match status" value="1"/>
</dbReference>
<evidence type="ECO:0000256" key="6">
    <source>
        <dbReference type="ARBA" id="ARBA00022692"/>
    </source>
</evidence>
<dbReference type="PIRSF" id="PIRSF000615">
    <property type="entry name" value="TyrPK_CSF1-R"/>
    <property type="match status" value="1"/>
</dbReference>
<feature type="domain" description="Ig-like" evidence="26">
    <location>
        <begin position="18"/>
        <end position="112"/>
    </location>
</feature>
<keyword evidence="15" id="KW-0325">Glycoprotein</keyword>
<evidence type="ECO:0000256" key="10">
    <source>
        <dbReference type="ARBA" id="ARBA00022989"/>
    </source>
</evidence>
<keyword evidence="20" id="KW-0460">Magnesium</keyword>
<dbReference type="PROSITE" id="PS00107">
    <property type="entry name" value="PROTEIN_KINASE_ATP"/>
    <property type="match status" value="1"/>
</dbReference>
<dbReference type="InterPro" id="IPR013783">
    <property type="entry name" value="Ig-like_fold"/>
</dbReference>
<evidence type="ECO:0000313" key="28">
    <source>
        <dbReference type="Proteomes" id="UP000494040"/>
    </source>
</evidence>
<dbReference type="InterPro" id="IPR013098">
    <property type="entry name" value="Ig_I-set"/>
</dbReference>
<keyword evidence="16" id="KW-0393">Immunoglobulin domain</keyword>
<keyword evidence="11 23" id="KW-0472">Membrane</keyword>
<keyword evidence="7 19" id="KW-0547">Nucleotide-binding</keyword>
<keyword evidence="5" id="KW-0808">Transferase</keyword>
<evidence type="ECO:0000256" key="23">
    <source>
        <dbReference type="SAM" id="Phobius"/>
    </source>
</evidence>
<dbReference type="SMART" id="SM00409">
    <property type="entry name" value="IG"/>
    <property type="match status" value="6"/>
</dbReference>
<evidence type="ECO:0000256" key="8">
    <source>
        <dbReference type="ARBA" id="ARBA00022777"/>
    </source>
</evidence>
<dbReference type="PROSITE" id="PS50011">
    <property type="entry name" value="PROTEIN_KINASE_DOM"/>
    <property type="match status" value="1"/>
</dbReference>
<dbReference type="Gene3D" id="1.10.510.10">
    <property type="entry name" value="Transferase(Phosphotransferase) domain 1"/>
    <property type="match status" value="1"/>
</dbReference>
<evidence type="ECO:0000256" key="1">
    <source>
        <dbReference type="ARBA" id="ARBA00004251"/>
    </source>
</evidence>
<dbReference type="InterPro" id="IPR017441">
    <property type="entry name" value="Protein_kinase_ATP_BS"/>
</dbReference>
<evidence type="ECO:0000256" key="14">
    <source>
        <dbReference type="ARBA" id="ARBA00023170"/>
    </source>
</evidence>
<dbReference type="Pfam" id="PF07714">
    <property type="entry name" value="PK_Tyr_Ser-Thr"/>
    <property type="match status" value="1"/>
</dbReference>
<keyword evidence="12" id="KW-0829">Tyrosine-protein kinase</keyword>
<evidence type="ECO:0000256" key="5">
    <source>
        <dbReference type="ARBA" id="ARBA00022679"/>
    </source>
</evidence>
<feature type="binding site" evidence="20">
    <location>
        <position position="1072"/>
    </location>
    <ligand>
        <name>Mg(2+)</name>
        <dbReference type="ChEBI" id="CHEBI:18420"/>
    </ligand>
</feature>
<feature type="binding site" evidence="20">
    <location>
        <position position="1059"/>
    </location>
    <ligand>
        <name>Mg(2+)</name>
        <dbReference type="ChEBI" id="CHEBI:18420"/>
    </ligand>
</feature>
<evidence type="ECO:0000256" key="12">
    <source>
        <dbReference type="ARBA" id="ARBA00023137"/>
    </source>
</evidence>
<dbReference type="GO" id="GO:0005524">
    <property type="term" value="F:ATP binding"/>
    <property type="evidence" value="ECO:0007669"/>
    <property type="project" value="UniProtKB-UniRule"/>
</dbReference>
<evidence type="ECO:0000256" key="2">
    <source>
        <dbReference type="ARBA" id="ARBA00011902"/>
    </source>
</evidence>
<name>A0A8I6S6G5_CIMLE</name>
<dbReference type="InterPro" id="IPR001824">
    <property type="entry name" value="Tyr_kinase_rcpt_3_CS"/>
</dbReference>
<feature type="binding site" evidence="19">
    <location>
        <begin position="838"/>
        <end position="845"/>
    </location>
    <ligand>
        <name>ATP</name>
        <dbReference type="ChEBI" id="CHEBI:30616"/>
    </ligand>
</feature>
<comment type="catalytic activity">
    <reaction evidence="17">
        <text>L-tyrosyl-[protein] + ATP = O-phospho-L-tyrosyl-[protein] + ADP + H(+)</text>
        <dbReference type="Rhea" id="RHEA:10596"/>
        <dbReference type="Rhea" id="RHEA-COMP:10136"/>
        <dbReference type="Rhea" id="RHEA-COMP:20101"/>
        <dbReference type="ChEBI" id="CHEBI:15378"/>
        <dbReference type="ChEBI" id="CHEBI:30616"/>
        <dbReference type="ChEBI" id="CHEBI:46858"/>
        <dbReference type="ChEBI" id="CHEBI:61978"/>
        <dbReference type="ChEBI" id="CHEBI:456216"/>
        <dbReference type="EC" id="2.7.10.1"/>
    </reaction>
</comment>
<dbReference type="FunFam" id="2.60.40.10:FF:000032">
    <property type="entry name" value="palladin isoform X1"/>
    <property type="match status" value="1"/>
</dbReference>
<dbReference type="GO" id="GO:0005886">
    <property type="term" value="C:plasma membrane"/>
    <property type="evidence" value="ECO:0007669"/>
    <property type="project" value="UniProtKB-SubCell"/>
</dbReference>
<feature type="site" description="Important for interaction with phosphotyrosine-binding proteins" evidence="21">
    <location>
        <position position="1198"/>
    </location>
</feature>
<evidence type="ECO:0000256" key="19">
    <source>
        <dbReference type="PIRSR" id="PIRSR000615-2"/>
    </source>
</evidence>
<keyword evidence="8" id="KW-0418">Kinase</keyword>
<feature type="signal peptide" evidence="24">
    <location>
        <begin position="1"/>
        <end position="21"/>
    </location>
</feature>
<dbReference type="InterPro" id="IPR007110">
    <property type="entry name" value="Ig-like_dom"/>
</dbReference>
<dbReference type="InterPro" id="IPR001245">
    <property type="entry name" value="Ser-Thr/Tyr_kinase_cat_dom"/>
</dbReference>
<evidence type="ECO:0000256" key="11">
    <source>
        <dbReference type="ARBA" id="ARBA00023136"/>
    </source>
</evidence>
<keyword evidence="4" id="KW-0597">Phosphoprotein</keyword>
<sequence>MQLVTAWVFLLFTFFARPSECLTIIPSEDELIMPSGSTLQLTCIHTEAITWVIDLTQNLVKDDKSEKRWNITSTYSNNTYTKTFTLKNLKYSDTAYYTCVSLNNINVSQQIYIFVTDKKHLLVIDDSFSIMHFNAEKDKDLIIPCKPTSPHIKVTLTNQNNMVQVGKFRGMEVEYFNTIGYILNNIRPRNTGDYFCKAQDDENRHQEVIIHLAVTSISDIPTPTIELNGNQEKSNVIVGDKVVLKCSVEVDVTVMIRMFWEINSENNDHIKDVDNWNIEDSVHPVYDKDGNVMTKTGYSTLTINRTSKSDEGTYVCFVRDQLENEVSANYTLQVLEHDVNYLDLKILNGNSTIYVKPGSSVATWYVKIDAHPPAAFNWFSPKDEILTTTSKFEVIKTPFGTNVTIKGISVVDNGVYKLVANSGTLYKTLEVTVLVEGEPVVELSLSKTEFNLNDHGLIICSVSSYPRAKVTATFQYCEDYQICDTSPQGNITQLTLNKNCPSDFHCYYTSKFHAKEVGKINCTACNYLGCHHSRVIINITDIPRGFAILKPTLPLLTNESLSLTCGAAAYKYHDKFNWYFQTSVDNEPKLLSNNSEIVISNPVSSAFSHRSVLKIDRLTNDFSGLYSCQAIDFVNKKENVTSLYVDVVDGVAPYFTGNEKNFTKYRLRIGDESVWNCSIVGVPQPIIYWFKNKSRIDHNSSSLHLLRNNRTLKISFVKQNDSGVYTCIGGNKLGTVQAKFKLTVELQAESLVWLWILLACLICIAVVFFFIMVLLLKRVKKEKDLRKQLAEAGLSSFLEGQTESLNPDLGIAEQANLLPYDRKWEFPRHNLQIGKQVGSGAFGVVMKGVAHGIRDNEESTIVAVKMNSDWNNVKELATELKIMAYLGQHLNVVNLLGACTANLHKKELLVIVEYCPYGNLHNYLLKNRNVFVNHLREGEVNPNVYHRFYKTRSVFSTSTDTDANIQSNGTCMTQITSDGANQTVEGTDNPAAVTVDTAIGDDGYLLNKEMEELVKKSEERAPHKNIYTSDLLCYSYQIAKGMEYLASRKVLHGDLAARNILLAENNIVKICDFGLAKNMYDKENYTKSGNPKLPVKWMSIEAIRDRIFSTQSDIWAYGITLWEIFSLSNTPYPGIQMGGDLFNSLLGGYRMDMPPYATIDIYNLMLECWREEPTLRPSFTECSERIGNMLQENVRQRYETLNNPYQELNNKLYQQADYVQMFNQPNYVNVSEGVEAPVPSTPPGYLQMARTPSIHEEEVEMTPMLKGNKPT</sequence>
<evidence type="ECO:0000256" key="22">
    <source>
        <dbReference type="PROSITE-ProRule" id="PRU10141"/>
    </source>
</evidence>
<reference evidence="27" key="1">
    <citation type="submission" date="2022-01" db="UniProtKB">
        <authorList>
            <consortium name="EnsemblMetazoa"/>
        </authorList>
    </citation>
    <scope>IDENTIFICATION</scope>
</reference>
<feature type="active site" description="Proton acceptor" evidence="18">
    <location>
        <position position="1054"/>
    </location>
</feature>
<evidence type="ECO:0000256" key="24">
    <source>
        <dbReference type="SAM" id="SignalP"/>
    </source>
</evidence>
<dbReference type="PANTHER" id="PTHR24416">
    <property type="entry name" value="TYROSINE-PROTEIN KINASE RECEPTOR"/>
    <property type="match status" value="1"/>
</dbReference>
<dbReference type="GO" id="GO:0043235">
    <property type="term" value="C:receptor complex"/>
    <property type="evidence" value="ECO:0007669"/>
    <property type="project" value="TreeGrafter"/>
</dbReference>
<dbReference type="EC" id="2.7.10.1" evidence="2"/>
<dbReference type="PROSITE" id="PS00240">
    <property type="entry name" value="RECEPTOR_TYR_KIN_III"/>
    <property type="match status" value="1"/>
</dbReference>
<evidence type="ECO:0000256" key="3">
    <source>
        <dbReference type="ARBA" id="ARBA00022475"/>
    </source>
</evidence>
<comment type="subcellular location">
    <subcellularLocation>
        <location evidence="1">Cell membrane</location>
        <topology evidence="1">Single-pass type I membrane protein</topology>
    </subcellularLocation>
</comment>
<dbReference type="Pfam" id="PF13927">
    <property type="entry name" value="Ig_3"/>
    <property type="match status" value="1"/>
</dbReference>
<dbReference type="PROSITE" id="PS00109">
    <property type="entry name" value="PROTEIN_KINASE_TYR"/>
    <property type="match status" value="1"/>
</dbReference>
<evidence type="ECO:0000256" key="16">
    <source>
        <dbReference type="ARBA" id="ARBA00023319"/>
    </source>
</evidence>
<evidence type="ECO:0000256" key="15">
    <source>
        <dbReference type="ARBA" id="ARBA00023180"/>
    </source>
</evidence>
<feature type="chain" id="PRO_5035248663" description="receptor protein-tyrosine kinase" evidence="24">
    <location>
        <begin position="22"/>
        <end position="1271"/>
    </location>
</feature>
<feature type="transmembrane region" description="Helical" evidence="23">
    <location>
        <begin position="752"/>
        <end position="776"/>
    </location>
</feature>
<keyword evidence="24" id="KW-0732">Signal</keyword>
<feature type="domain" description="Ig-like" evidence="26">
    <location>
        <begin position="223"/>
        <end position="327"/>
    </location>
</feature>
<accession>A0A8I6S6G5</accession>
<feature type="binding site" evidence="19 22">
    <location>
        <position position="865"/>
    </location>
    <ligand>
        <name>ATP</name>
        <dbReference type="ChEBI" id="CHEBI:30616"/>
    </ligand>
</feature>
<dbReference type="PANTHER" id="PTHR24416:SF600">
    <property type="entry name" value="PDGF- AND VEGF-RECEPTOR RELATED, ISOFORM J"/>
    <property type="match status" value="1"/>
</dbReference>
<dbReference type="GO" id="GO:0004714">
    <property type="term" value="F:transmembrane receptor protein tyrosine kinase activity"/>
    <property type="evidence" value="ECO:0007669"/>
    <property type="project" value="UniProtKB-EC"/>
</dbReference>
<keyword evidence="28" id="KW-1185">Reference proteome</keyword>
<dbReference type="Proteomes" id="UP000494040">
    <property type="component" value="Unassembled WGS sequence"/>
</dbReference>
<keyword evidence="14" id="KW-0675">Receptor</keyword>
<evidence type="ECO:0000256" key="13">
    <source>
        <dbReference type="ARBA" id="ARBA00023157"/>
    </source>
</evidence>
<dbReference type="SMART" id="SM00220">
    <property type="entry name" value="S_TKc"/>
    <property type="match status" value="1"/>
</dbReference>
<protein>
    <recommendedName>
        <fullName evidence="2">receptor protein-tyrosine kinase</fullName>
        <ecNumber evidence="2">2.7.10.1</ecNumber>
    </recommendedName>
</protein>
<dbReference type="InterPro" id="IPR011009">
    <property type="entry name" value="Kinase-like_dom_sf"/>
</dbReference>
<dbReference type="OMA" id="TCVFERR"/>
<dbReference type="Gene3D" id="3.30.200.20">
    <property type="entry name" value="Phosphorylase Kinase, domain 1"/>
    <property type="match status" value="1"/>
</dbReference>
<evidence type="ECO:0000256" key="17">
    <source>
        <dbReference type="ARBA" id="ARBA00051243"/>
    </source>
</evidence>
<evidence type="ECO:0000256" key="4">
    <source>
        <dbReference type="ARBA" id="ARBA00022553"/>
    </source>
</evidence>
<evidence type="ECO:0000256" key="21">
    <source>
        <dbReference type="PIRSR" id="PIRSR000615-4"/>
    </source>
</evidence>
<feature type="domain" description="Ig-like" evidence="26">
    <location>
        <begin position="653"/>
        <end position="743"/>
    </location>
</feature>
<keyword evidence="10 23" id="KW-1133">Transmembrane helix</keyword>
<feature type="domain" description="Ig-like" evidence="26">
    <location>
        <begin position="543"/>
        <end position="641"/>
    </location>
</feature>
<dbReference type="Pfam" id="PF07679">
    <property type="entry name" value="I-set"/>
    <property type="match status" value="1"/>
</dbReference>
<keyword evidence="3" id="KW-1003">Cell membrane</keyword>
<dbReference type="Gene3D" id="2.60.40.10">
    <property type="entry name" value="Immunoglobulins"/>
    <property type="match status" value="6"/>
</dbReference>